<evidence type="ECO:0000313" key="2">
    <source>
        <dbReference type="EMBL" id="MFI5673136.1"/>
    </source>
</evidence>
<name>A0ABW7XST4_STRCE</name>
<dbReference type="EMBL" id="JBITDC010000001">
    <property type="protein sequence ID" value="MFI5673136.1"/>
    <property type="molecule type" value="Genomic_DNA"/>
</dbReference>
<dbReference type="SUPFAM" id="SSF52317">
    <property type="entry name" value="Class I glutamine amidotransferase-like"/>
    <property type="match status" value="1"/>
</dbReference>
<feature type="domain" description="ThuA-like" evidence="1">
    <location>
        <begin position="50"/>
        <end position="221"/>
    </location>
</feature>
<gene>
    <name evidence="2" type="ORF">ACIA8P_00480</name>
</gene>
<dbReference type="RefSeq" id="WP_398654205.1">
    <property type="nucleotide sequence ID" value="NZ_JBITDC010000001.1"/>
</dbReference>
<dbReference type="Gene3D" id="3.40.50.880">
    <property type="match status" value="1"/>
</dbReference>
<organism evidence="2 3">
    <name type="scientific">Streptomyces cellulosae</name>
    <dbReference type="NCBI Taxonomy" id="1968"/>
    <lineage>
        <taxon>Bacteria</taxon>
        <taxon>Bacillati</taxon>
        <taxon>Actinomycetota</taxon>
        <taxon>Actinomycetes</taxon>
        <taxon>Kitasatosporales</taxon>
        <taxon>Streptomycetaceae</taxon>
        <taxon>Streptomyces</taxon>
    </lineage>
</organism>
<proteinExistence type="predicted"/>
<dbReference type="Proteomes" id="UP001612415">
    <property type="component" value="Unassembled WGS sequence"/>
</dbReference>
<protein>
    <submittedName>
        <fullName evidence="2">ThuA domain-containing protein</fullName>
    </submittedName>
</protein>
<reference evidence="2 3" key="1">
    <citation type="submission" date="2024-10" db="EMBL/GenBank/DDBJ databases">
        <title>The Natural Products Discovery Center: Release of the First 8490 Sequenced Strains for Exploring Actinobacteria Biosynthetic Diversity.</title>
        <authorList>
            <person name="Kalkreuter E."/>
            <person name="Kautsar S.A."/>
            <person name="Yang D."/>
            <person name="Bader C.D."/>
            <person name="Teijaro C.N."/>
            <person name="Fluegel L."/>
            <person name="Davis C.M."/>
            <person name="Simpson J.R."/>
            <person name="Lauterbach L."/>
            <person name="Steele A.D."/>
            <person name="Gui C."/>
            <person name="Meng S."/>
            <person name="Li G."/>
            <person name="Viehrig K."/>
            <person name="Ye F."/>
            <person name="Su P."/>
            <person name="Kiefer A.F."/>
            <person name="Nichols A."/>
            <person name="Cepeda A.J."/>
            <person name="Yan W."/>
            <person name="Fan B."/>
            <person name="Jiang Y."/>
            <person name="Adhikari A."/>
            <person name="Zheng C.-J."/>
            <person name="Schuster L."/>
            <person name="Cowan T.M."/>
            <person name="Smanski M.J."/>
            <person name="Chevrette M.G."/>
            <person name="De Carvalho L.P.S."/>
            <person name="Shen B."/>
        </authorList>
    </citation>
    <scope>NUCLEOTIDE SEQUENCE [LARGE SCALE GENOMIC DNA]</scope>
    <source>
        <strain evidence="2 3">NPDC051599</strain>
    </source>
</reference>
<evidence type="ECO:0000313" key="3">
    <source>
        <dbReference type="Proteomes" id="UP001612415"/>
    </source>
</evidence>
<evidence type="ECO:0000259" key="1">
    <source>
        <dbReference type="Pfam" id="PF06283"/>
    </source>
</evidence>
<keyword evidence="3" id="KW-1185">Reference proteome</keyword>
<dbReference type="InterPro" id="IPR029062">
    <property type="entry name" value="Class_I_gatase-like"/>
</dbReference>
<comment type="caution">
    <text evidence="2">The sequence shown here is derived from an EMBL/GenBank/DDBJ whole genome shotgun (WGS) entry which is preliminary data.</text>
</comment>
<sequence>MAGPAGRRDAVLVCGGKWHDFDYARLRLLDLLGGHPRVRTSVHQDYDCLPALEHADLLVTYTCDVRPRPSQRAALARFVERGGRWLALHGTNAVIEAPAVGGPRVFTTPRLFGDLAGVLGSQFLAHPPIEPYEVRVTRPDHPLVAGIAPFTVTDELYVCELHGDLEVLLHAEYTGPCRGFAEGDTAALDDAPRPVLYLKRHGAGEVCYFSLGHCRGRYDVQDLGVDDTGRVDRGPWETPEFLTVLRRCVERMVGASVPSAARVPTS</sequence>
<dbReference type="InterPro" id="IPR029010">
    <property type="entry name" value="ThuA-like"/>
</dbReference>
<accession>A0ABW7XST4</accession>
<dbReference type="Pfam" id="PF06283">
    <property type="entry name" value="ThuA"/>
    <property type="match status" value="1"/>
</dbReference>